<name>A0ABQ5K3M0_9EUKA</name>
<dbReference type="InterPro" id="IPR020094">
    <property type="entry name" value="TruA/RsuA/RluB/E/F_N"/>
</dbReference>
<feature type="compositionally biased region" description="Basic and acidic residues" evidence="2">
    <location>
        <begin position="272"/>
        <end position="306"/>
    </location>
</feature>
<keyword evidence="4" id="KW-1185">Reference proteome</keyword>
<feature type="compositionally biased region" description="Basic and acidic residues" evidence="2">
    <location>
        <begin position="418"/>
        <end position="435"/>
    </location>
</feature>
<dbReference type="Gene3D" id="3.30.70.660">
    <property type="entry name" value="Pseudouridine synthase I, catalytic domain, C-terminal subdomain"/>
    <property type="match status" value="1"/>
</dbReference>
<dbReference type="PANTHER" id="PTHR11142">
    <property type="entry name" value="PSEUDOURIDYLATE SYNTHASE"/>
    <property type="match status" value="1"/>
</dbReference>
<dbReference type="Gene3D" id="3.30.70.580">
    <property type="entry name" value="Pseudouridine synthase I, catalytic domain, N-terminal subdomain"/>
    <property type="match status" value="1"/>
</dbReference>
<dbReference type="InterPro" id="IPR020095">
    <property type="entry name" value="PsdUridine_synth_TruA_C"/>
</dbReference>
<dbReference type="PANTHER" id="PTHR11142:SF4">
    <property type="entry name" value="PSEUDOURIDYLATE SYNTHASE 1 HOMOLOG"/>
    <property type="match status" value="1"/>
</dbReference>
<feature type="compositionally biased region" description="Basic and acidic residues" evidence="2">
    <location>
        <begin position="446"/>
        <end position="471"/>
    </location>
</feature>
<feature type="region of interest" description="Disordered" evidence="2">
    <location>
        <begin position="330"/>
        <end position="357"/>
    </location>
</feature>
<feature type="compositionally biased region" description="Basic and acidic residues" evidence="2">
    <location>
        <begin position="504"/>
        <end position="526"/>
    </location>
</feature>
<comment type="caution">
    <text evidence="3">The sequence shown here is derived from an EMBL/GenBank/DDBJ whole genome shotgun (WGS) entry which is preliminary data.</text>
</comment>
<evidence type="ECO:0000256" key="1">
    <source>
        <dbReference type="ARBA" id="ARBA00023235"/>
    </source>
</evidence>
<dbReference type="SUPFAM" id="SSF55120">
    <property type="entry name" value="Pseudouridine synthase"/>
    <property type="match status" value="1"/>
</dbReference>
<accession>A0ABQ5K3M0</accession>
<dbReference type="EMBL" id="BQXS01012429">
    <property type="protein sequence ID" value="GKT22857.1"/>
    <property type="molecule type" value="Genomic_DNA"/>
</dbReference>
<feature type="region of interest" description="Disordered" evidence="2">
    <location>
        <begin position="1"/>
        <end position="59"/>
    </location>
</feature>
<feature type="non-terminal residue" evidence="3">
    <location>
        <position position="526"/>
    </location>
</feature>
<evidence type="ECO:0000313" key="3">
    <source>
        <dbReference type="EMBL" id="GKT22857.1"/>
    </source>
</evidence>
<evidence type="ECO:0000256" key="2">
    <source>
        <dbReference type="SAM" id="MobiDB-lite"/>
    </source>
</evidence>
<organism evidence="3 4">
    <name type="scientific">Aduncisulcus paluster</name>
    <dbReference type="NCBI Taxonomy" id="2918883"/>
    <lineage>
        <taxon>Eukaryota</taxon>
        <taxon>Metamonada</taxon>
        <taxon>Carpediemonas-like organisms</taxon>
        <taxon>Aduncisulcus</taxon>
    </lineage>
</organism>
<evidence type="ECO:0000313" key="4">
    <source>
        <dbReference type="Proteomes" id="UP001057375"/>
    </source>
</evidence>
<dbReference type="Proteomes" id="UP001057375">
    <property type="component" value="Unassembled WGS sequence"/>
</dbReference>
<gene>
    <name evidence="3" type="ORF">ADUPG1_012250</name>
</gene>
<keyword evidence="1" id="KW-0413">Isomerase</keyword>
<reference evidence="3" key="1">
    <citation type="submission" date="2022-03" db="EMBL/GenBank/DDBJ databases">
        <title>Draft genome sequence of Aduncisulcus paluster, a free-living microaerophilic Fornicata.</title>
        <authorList>
            <person name="Yuyama I."/>
            <person name="Kume K."/>
            <person name="Tamura T."/>
            <person name="Inagaki Y."/>
            <person name="Hashimoto T."/>
        </authorList>
    </citation>
    <scope>NUCLEOTIDE SEQUENCE</scope>
    <source>
        <strain evidence="3">NY0171</strain>
    </source>
</reference>
<protein>
    <submittedName>
        <fullName evidence="3">Pseudouridine synthase I, TruA like protein</fullName>
    </submittedName>
</protein>
<feature type="region of interest" description="Disordered" evidence="2">
    <location>
        <begin position="495"/>
        <end position="526"/>
    </location>
</feature>
<feature type="compositionally biased region" description="Acidic residues" evidence="2">
    <location>
        <begin position="436"/>
        <end position="445"/>
    </location>
</feature>
<proteinExistence type="predicted"/>
<dbReference type="InterPro" id="IPR001406">
    <property type="entry name" value="PsdUridine_synth_TruA"/>
</dbReference>
<dbReference type="InterPro" id="IPR020103">
    <property type="entry name" value="PsdUridine_synth_cat_dom_sf"/>
</dbReference>
<sequence>MERKESAQQLVSKDINEGEYPPSSDAVISSKTSVKRRNPDEKSVIHKRSSKKGTAFTAPPPIETIYGKTRVVAMCLSYLGSRYSGLQLNPDVVTIEHKLLEAFNAAKIFPRHDGTQDTLKGIKYSRAGRTDKGVHAERLTISFKARLKENMIADVNAALPEDIRLQGVIPVTNSFDSKGRCDRRIYEYMLPLYALLPVSNYDDSQRKFKEVVYGCAKDDSQGLDSEIIASCVSPYDFLDIPLPESVEDRDAKLLKEFENEKKLFTSSQHSPLKPEHTIDHRKQETSTKGSEDSKADNEESSSHLEQSKMSGDQVPPLFSHEERYQFRGKRHPLTCPDTRSSAPTPPDRPSITSLSVNPTDIGRLDALLSLYEGSHRYHNFTVRIKPTQAQAMRYILRCGVEDVLCPQCEAEWNRVEREKKMKRDQEKKEEERKKEEEEEEEEEEEKKEHQQEDGEVEGEKEREKEEVKEVSQRVLCRSILPVWIRRRHVSEEASLIASKKKRRRDSDNVDESIQKERMCASRIDSL</sequence>
<feature type="region of interest" description="Disordered" evidence="2">
    <location>
        <begin position="418"/>
        <end position="472"/>
    </location>
</feature>
<feature type="region of interest" description="Disordered" evidence="2">
    <location>
        <begin position="264"/>
        <end position="315"/>
    </location>
</feature>